<dbReference type="Pfam" id="PF02423">
    <property type="entry name" value="OCD_Mu_crystall"/>
    <property type="match status" value="1"/>
</dbReference>
<dbReference type="RefSeq" id="WP_055123308.1">
    <property type="nucleotide sequence ID" value="NZ_LKST01000004.1"/>
</dbReference>
<dbReference type="Proteomes" id="UP000050517">
    <property type="component" value="Unassembled WGS sequence"/>
</dbReference>
<accession>A0A0Q0U7B7</accession>
<proteinExistence type="predicted"/>
<keyword evidence="2" id="KW-1185">Reference proteome</keyword>
<dbReference type="Gene3D" id="3.30.1780.10">
    <property type="entry name" value="ornithine cyclodeaminase, domain 1"/>
    <property type="match status" value="1"/>
</dbReference>
<dbReference type="PANTHER" id="PTHR13812:SF19">
    <property type="entry name" value="KETIMINE REDUCTASE MU-CRYSTALLIN"/>
    <property type="match status" value="1"/>
</dbReference>
<dbReference type="SUPFAM" id="SSF51735">
    <property type="entry name" value="NAD(P)-binding Rossmann-fold domains"/>
    <property type="match status" value="1"/>
</dbReference>
<gene>
    <name evidence="1" type="primary">rapL</name>
    <name evidence="1" type="ORF">Cocul_02257</name>
</gene>
<dbReference type="OrthoDB" id="7209364at2"/>
<dbReference type="PANTHER" id="PTHR13812">
    <property type="entry name" value="KETIMINE REDUCTASE MU-CRYSTALLIN"/>
    <property type="match status" value="1"/>
</dbReference>
<dbReference type="PATRIC" id="fig|1544416.3.peg.2256"/>
<comment type="caution">
    <text evidence="1">The sequence shown here is derived from an EMBL/GenBank/DDBJ whole genome shotgun (WGS) entry which is preliminary data.</text>
</comment>
<dbReference type="NCBIfam" id="NF005762">
    <property type="entry name" value="PRK07589.1"/>
    <property type="match status" value="1"/>
</dbReference>
<protein>
    <submittedName>
        <fullName evidence="1">L-lysine cyclodeaminase</fullName>
        <ecNumber evidence="1">4.3.1.28</ecNumber>
    </submittedName>
</protein>
<organism evidence="1 2">
    <name type="scientific">Corynebacterium oculi</name>
    <dbReference type="NCBI Taxonomy" id="1544416"/>
    <lineage>
        <taxon>Bacteria</taxon>
        <taxon>Bacillati</taxon>
        <taxon>Actinomycetota</taxon>
        <taxon>Actinomycetes</taxon>
        <taxon>Mycobacteriales</taxon>
        <taxon>Corynebacteriaceae</taxon>
        <taxon>Corynebacterium</taxon>
    </lineage>
</organism>
<dbReference type="InterPro" id="IPR023401">
    <property type="entry name" value="ODC_N"/>
</dbReference>
<dbReference type="EMBL" id="LKST01000004">
    <property type="protein sequence ID" value="KQB83283.1"/>
    <property type="molecule type" value="Genomic_DNA"/>
</dbReference>
<evidence type="ECO:0000313" key="2">
    <source>
        <dbReference type="Proteomes" id="UP000050517"/>
    </source>
</evidence>
<dbReference type="InterPro" id="IPR003462">
    <property type="entry name" value="ODC_Mu_crystall"/>
</dbReference>
<dbReference type="STRING" id="1544416.Cocul_02257"/>
<dbReference type="Gene3D" id="3.40.50.720">
    <property type="entry name" value="NAD(P)-binding Rossmann-like Domain"/>
    <property type="match status" value="1"/>
</dbReference>
<reference evidence="1 2" key="1">
    <citation type="submission" date="2015-10" db="EMBL/GenBank/DDBJ databases">
        <title>Corynebacteirum lowii and Corynebacterium oculi species nova, derived from human clinical disease and and emended description of Corynebacterium mastiditis.</title>
        <authorList>
            <person name="Bernard K."/>
            <person name="Pacheco A.L."/>
            <person name="Mcdougall C."/>
            <person name="Burtx T."/>
            <person name="Weibe D."/>
            <person name="Tyler S."/>
            <person name="Olson A.B."/>
            <person name="Cnockaert M."/>
            <person name="Eguchi H."/>
            <person name="Kuwahara T."/>
            <person name="Nakayama-Imaohji H."/>
            <person name="Boudewijins M."/>
            <person name="Van Hoecke F."/>
            <person name="Bernier A.-M."/>
            <person name="Vandamme P."/>
        </authorList>
    </citation>
    <scope>NUCLEOTIDE SEQUENCE [LARGE SCALE GENOMIC DNA]</scope>
    <source>
        <strain evidence="1 2">NML 130210</strain>
    </source>
</reference>
<keyword evidence="1" id="KW-0456">Lyase</keyword>
<dbReference type="EC" id="4.3.1.28" evidence="1"/>
<dbReference type="InterPro" id="IPR036291">
    <property type="entry name" value="NAD(P)-bd_dom_sf"/>
</dbReference>
<sequence length="342" mass="37497">MTGFVDVRAMTQWIQREGVENIITGMMDYLERDYRRWQRFDKIPRVASHTPLGVIELMPTSDGEEYAFKYVNGHPSNPARGFQTVAAFGMLANVDNGYPTFLAEMTLLTALRTAAVSGMVARHLARQDSSVMAMIGAGSQSEFQALGMRAALGIEEIRIYDIDPAAVEKFVRNIEPLGFRIHRATSVADAVSGADVITTCTADKAQNTILRADHVAPGVHLNAVGGDCPGKTELEAAILDKAEVFVEFPEQTRIEGEIQQMPRDFPVVEIWEVIAGRRTGRTCAEQVTLFDSVGFAINDFSALRYLRDSVAGTGLEAQLDLVADPDDPKDLFSLIPTFAPLP</sequence>
<dbReference type="PIRSF" id="PIRSF001439">
    <property type="entry name" value="CryM"/>
    <property type="match status" value="1"/>
</dbReference>
<dbReference type="GO" id="GO:0016829">
    <property type="term" value="F:lyase activity"/>
    <property type="evidence" value="ECO:0007669"/>
    <property type="project" value="UniProtKB-KW"/>
</dbReference>
<evidence type="ECO:0000313" key="1">
    <source>
        <dbReference type="EMBL" id="KQB83283.1"/>
    </source>
</evidence>
<dbReference type="AlphaFoldDB" id="A0A0Q0U7B7"/>
<name>A0A0Q0U7B7_9CORY</name>